<reference evidence="2" key="1">
    <citation type="journal article" date="2010" name="Science">
        <title>Signatures of adaptation to obligate biotrophy in the Hyaloperonospora arabidopsidis genome.</title>
        <authorList>
            <person name="Baxter L."/>
            <person name="Tripathy S."/>
            <person name="Ishaque N."/>
            <person name="Boot N."/>
            <person name="Cabral A."/>
            <person name="Kemen E."/>
            <person name="Thines M."/>
            <person name="Ah-Fong A."/>
            <person name="Anderson R."/>
            <person name="Badejoko W."/>
            <person name="Bittner-Eddy P."/>
            <person name="Boore J.L."/>
            <person name="Chibucos M.C."/>
            <person name="Coates M."/>
            <person name="Dehal P."/>
            <person name="Delehaunty K."/>
            <person name="Dong S."/>
            <person name="Downton P."/>
            <person name="Dumas B."/>
            <person name="Fabro G."/>
            <person name="Fronick C."/>
            <person name="Fuerstenberg S.I."/>
            <person name="Fulton L."/>
            <person name="Gaulin E."/>
            <person name="Govers F."/>
            <person name="Hughes L."/>
            <person name="Humphray S."/>
            <person name="Jiang R.H."/>
            <person name="Judelson H."/>
            <person name="Kamoun S."/>
            <person name="Kyung K."/>
            <person name="Meijer H."/>
            <person name="Minx P."/>
            <person name="Morris P."/>
            <person name="Nelson J."/>
            <person name="Phuntumart V."/>
            <person name="Qutob D."/>
            <person name="Rehmany A."/>
            <person name="Rougon-Cardoso A."/>
            <person name="Ryden P."/>
            <person name="Torto-Alalibo T."/>
            <person name="Studholme D."/>
            <person name="Wang Y."/>
            <person name="Win J."/>
            <person name="Wood J."/>
            <person name="Clifton S.W."/>
            <person name="Rogers J."/>
            <person name="Van den Ackerveken G."/>
            <person name="Jones J.D."/>
            <person name="McDowell J.M."/>
            <person name="Beynon J."/>
            <person name="Tyler B.M."/>
        </authorList>
    </citation>
    <scope>NUCLEOTIDE SEQUENCE [LARGE SCALE GENOMIC DNA]</scope>
    <source>
        <strain evidence="2">Emoy2</strain>
    </source>
</reference>
<dbReference type="VEuPathDB" id="FungiDB:HpaG808395"/>
<proteinExistence type="predicted"/>
<organism evidence="1 2">
    <name type="scientific">Hyaloperonospora arabidopsidis (strain Emoy2)</name>
    <name type="common">Downy mildew agent</name>
    <name type="synonym">Peronospora arabidopsidis</name>
    <dbReference type="NCBI Taxonomy" id="559515"/>
    <lineage>
        <taxon>Eukaryota</taxon>
        <taxon>Sar</taxon>
        <taxon>Stramenopiles</taxon>
        <taxon>Oomycota</taxon>
        <taxon>Peronosporomycetes</taxon>
        <taxon>Peronosporales</taxon>
        <taxon>Peronosporaceae</taxon>
        <taxon>Hyaloperonospora</taxon>
    </lineage>
</organism>
<dbReference type="EnsemblProtists" id="HpaT808395">
    <property type="protein sequence ID" value="HpaP808395"/>
    <property type="gene ID" value="HpaG808395"/>
</dbReference>
<dbReference type="Proteomes" id="UP000011713">
    <property type="component" value="Unassembled WGS sequence"/>
</dbReference>
<evidence type="ECO:0000313" key="2">
    <source>
        <dbReference type="Proteomes" id="UP000011713"/>
    </source>
</evidence>
<keyword evidence="2" id="KW-1185">Reference proteome</keyword>
<dbReference type="AlphaFoldDB" id="M4BPQ6"/>
<dbReference type="HOGENOM" id="CLU_1690103_0_0_1"/>
<dbReference type="Gene3D" id="3.60.10.10">
    <property type="entry name" value="Endonuclease/exonuclease/phosphatase"/>
    <property type="match status" value="1"/>
</dbReference>
<evidence type="ECO:0000313" key="1">
    <source>
        <dbReference type="EnsemblProtists" id="HpaP808395"/>
    </source>
</evidence>
<dbReference type="SUPFAM" id="SSF56219">
    <property type="entry name" value="DNase I-like"/>
    <property type="match status" value="1"/>
</dbReference>
<accession>M4BPQ6</accession>
<sequence length="156" mass="18079">MILFGDLNCFQSPHLDGLGGLRSGWPESLARSRCFKLWIFRTLQLWRVWPMEDEASDPLDFYTFWTARSASRIDRFYTPTTWNEAIQHVQVRLPVLTSDHQQITLHVVDTGSRRHQRRSAPSVRHPIHSATPERIHEEIVNEIIGIGVSHDVTVRA</sequence>
<dbReference type="InterPro" id="IPR036691">
    <property type="entry name" value="Endo/exonu/phosph_ase_sf"/>
</dbReference>
<reference evidence="1" key="2">
    <citation type="submission" date="2015-06" db="UniProtKB">
        <authorList>
            <consortium name="EnsemblProtists"/>
        </authorList>
    </citation>
    <scope>IDENTIFICATION</scope>
    <source>
        <strain evidence="1">Emoy2</strain>
    </source>
</reference>
<dbReference type="InParanoid" id="M4BPQ6"/>
<protein>
    <recommendedName>
        <fullName evidence="3">Endonuclease/exonuclease/phosphatase domain-containing protein</fullName>
    </recommendedName>
</protein>
<dbReference type="EMBL" id="JH598525">
    <property type="status" value="NOT_ANNOTATED_CDS"/>
    <property type="molecule type" value="Genomic_DNA"/>
</dbReference>
<name>M4BPQ6_HYAAE</name>
<evidence type="ECO:0008006" key="3">
    <source>
        <dbReference type="Google" id="ProtNLM"/>
    </source>
</evidence>